<feature type="compositionally biased region" description="Low complexity" evidence="7">
    <location>
        <begin position="1"/>
        <end position="10"/>
    </location>
</feature>
<comment type="caution">
    <text evidence="8">The sequence shown here is derived from an EMBL/GenBank/DDBJ whole genome shotgun (WGS) entry which is preliminary data.</text>
</comment>
<name>A0A9N8ZZ78_9GLOM</name>
<evidence type="ECO:0000256" key="7">
    <source>
        <dbReference type="SAM" id="MobiDB-lite"/>
    </source>
</evidence>
<sequence>MSDTETVPTEETAEVMEDREETEHENGTTCPFTNDEVRTVFSDPANFNVKHPLFNSWTLWFDNPGKKANTASWSQNLKELITFDSVEEFWGVYNNIVKASELSAGSNYHLFKKGIKPMWEDPANEQGGKWVIQFPRNKTGEEINTLWLYTMLACIGEAFEYTDEKSANLWGMCIFMNLMSKIAALITNFCTQPFHVFTFVSVRRQLKQTLNLNPSQQLEFQPHSDSIKSGSHSKE</sequence>
<gene>
    <name evidence="8" type="ORF">CPELLU_LOCUS2974</name>
</gene>
<dbReference type="SUPFAM" id="SSF55418">
    <property type="entry name" value="eIF4e-like"/>
    <property type="match status" value="1"/>
</dbReference>
<keyword evidence="3" id="KW-0810">Translation regulation</keyword>
<evidence type="ECO:0000256" key="6">
    <source>
        <dbReference type="RuleBase" id="RU004374"/>
    </source>
</evidence>
<evidence type="ECO:0000313" key="9">
    <source>
        <dbReference type="Proteomes" id="UP000789759"/>
    </source>
</evidence>
<evidence type="ECO:0000256" key="5">
    <source>
        <dbReference type="ARBA" id="ARBA00022917"/>
    </source>
</evidence>
<feature type="non-terminal residue" evidence="8">
    <location>
        <position position="235"/>
    </location>
</feature>
<comment type="similarity">
    <text evidence="1 6">Belongs to the eukaryotic initiation factor 4E family.</text>
</comment>
<dbReference type="InterPro" id="IPR023398">
    <property type="entry name" value="TIF_eIF4e-like"/>
</dbReference>
<evidence type="ECO:0000256" key="2">
    <source>
        <dbReference type="ARBA" id="ARBA00022540"/>
    </source>
</evidence>
<evidence type="ECO:0000313" key="8">
    <source>
        <dbReference type="EMBL" id="CAG8512260.1"/>
    </source>
</evidence>
<dbReference type="PANTHER" id="PTHR11960">
    <property type="entry name" value="EUKARYOTIC TRANSLATION INITIATION FACTOR 4E RELATED"/>
    <property type="match status" value="1"/>
</dbReference>
<evidence type="ECO:0000256" key="1">
    <source>
        <dbReference type="ARBA" id="ARBA00009860"/>
    </source>
</evidence>
<feature type="region of interest" description="Disordered" evidence="7">
    <location>
        <begin position="1"/>
        <end position="28"/>
    </location>
</feature>
<keyword evidence="4 6" id="KW-0694">RNA-binding</keyword>
<accession>A0A9N8ZZ78</accession>
<keyword evidence="5 6" id="KW-0648">Protein biosynthesis</keyword>
<feature type="compositionally biased region" description="Acidic residues" evidence="7">
    <location>
        <begin position="11"/>
        <end position="20"/>
    </location>
</feature>
<reference evidence="8" key="1">
    <citation type="submission" date="2021-06" db="EMBL/GenBank/DDBJ databases">
        <authorList>
            <person name="Kallberg Y."/>
            <person name="Tangrot J."/>
            <person name="Rosling A."/>
        </authorList>
    </citation>
    <scope>NUCLEOTIDE SEQUENCE</scope>
    <source>
        <strain evidence="8">FL966</strain>
    </source>
</reference>
<keyword evidence="9" id="KW-1185">Reference proteome</keyword>
<dbReference type="GO" id="GO:0000340">
    <property type="term" value="F:RNA 7-methylguanosine cap binding"/>
    <property type="evidence" value="ECO:0007669"/>
    <property type="project" value="TreeGrafter"/>
</dbReference>
<dbReference type="AlphaFoldDB" id="A0A9N8ZZ78"/>
<dbReference type="InterPro" id="IPR001040">
    <property type="entry name" value="TIF_eIF_4E"/>
</dbReference>
<protein>
    <submittedName>
        <fullName evidence="8">3976_t:CDS:1</fullName>
    </submittedName>
</protein>
<dbReference type="PANTHER" id="PTHR11960:SF8">
    <property type="entry name" value="EUKARYOTIC TRANSLATION INITIATION FACTOR 4E1-RELATED"/>
    <property type="match status" value="1"/>
</dbReference>
<dbReference type="Gene3D" id="3.30.760.10">
    <property type="entry name" value="RNA Cap, Translation Initiation Factor Eif4e"/>
    <property type="match status" value="1"/>
</dbReference>
<proteinExistence type="inferred from homology"/>
<evidence type="ECO:0000256" key="3">
    <source>
        <dbReference type="ARBA" id="ARBA00022845"/>
    </source>
</evidence>
<dbReference type="GO" id="GO:0006417">
    <property type="term" value="P:regulation of translation"/>
    <property type="evidence" value="ECO:0007669"/>
    <property type="project" value="UniProtKB-KW"/>
</dbReference>
<evidence type="ECO:0000256" key="4">
    <source>
        <dbReference type="ARBA" id="ARBA00022884"/>
    </source>
</evidence>
<dbReference type="GO" id="GO:0003743">
    <property type="term" value="F:translation initiation factor activity"/>
    <property type="evidence" value="ECO:0007669"/>
    <property type="project" value="UniProtKB-KW"/>
</dbReference>
<dbReference type="EMBL" id="CAJVQA010001379">
    <property type="protein sequence ID" value="CAG8512260.1"/>
    <property type="molecule type" value="Genomic_DNA"/>
</dbReference>
<dbReference type="Proteomes" id="UP000789759">
    <property type="component" value="Unassembled WGS sequence"/>
</dbReference>
<keyword evidence="2 6" id="KW-0396">Initiation factor</keyword>
<dbReference type="Pfam" id="PF01652">
    <property type="entry name" value="IF4E"/>
    <property type="match status" value="1"/>
</dbReference>
<dbReference type="GO" id="GO:0016281">
    <property type="term" value="C:eukaryotic translation initiation factor 4F complex"/>
    <property type="evidence" value="ECO:0007669"/>
    <property type="project" value="TreeGrafter"/>
</dbReference>
<dbReference type="OrthoDB" id="590761at2759"/>
<organism evidence="8 9">
    <name type="scientific">Cetraspora pellucida</name>
    <dbReference type="NCBI Taxonomy" id="1433469"/>
    <lineage>
        <taxon>Eukaryota</taxon>
        <taxon>Fungi</taxon>
        <taxon>Fungi incertae sedis</taxon>
        <taxon>Mucoromycota</taxon>
        <taxon>Glomeromycotina</taxon>
        <taxon>Glomeromycetes</taxon>
        <taxon>Diversisporales</taxon>
        <taxon>Gigasporaceae</taxon>
        <taxon>Cetraspora</taxon>
    </lineage>
</organism>